<feature type="transmembrane region" description="Helical" evidence="1">
    <location>
        <begin position="129"/>
        <end position="149"/>
    </location>
</feature>
<proteinExistence type="predicted"/>
<dbReference type="Proteomes" id="UP000324974">
    <property type="component" value="Chromosome"/>
</dbReference>
<name>A0A5C1AKF6_9BACT</name>
<evidence type="ECO:0000256" key="1">
    <source>
        <dbReference type="SAM" id="Phobius"/>
    </source>
</evidence>
<accession>A0A5C1AKF6</accession>
<sequence length="155" mass="16046">MGLEADPSDRWQALARVLVRLALAASFLSAVADRLGVWGPPGAAGVAWGSVSAYEEYVAKLNWFLPPGVVPVVGWTATVAEVLLAVGLLIGWRLQWVAFAAGVLLTAFVLAMGVALGPKPPLDYSVPSAAAAAFLLAAVSRPAAVGPVTDNRRKS</sequence>
<evidence type="ECO:0000313" key="2">
    <source>
        <dbReference type="EMBL" id="QEL19380.1"/>
    </source>
</evidence>
<feature type="transmembrane region" description="Helical" evidence="1">
    <location>
        <begin position="97"/>
        <end position="117"/>
    </location>
</feature>
<keyword evidence="1" id="KW-1133">Transmembrane helix</keyword>
<dbReference type="AlphaFoldDB" id="A0A5C1AKF6"/>
<gene>
    <name evidence="2" type="ORF">PX52LOC_06451</name>
</gene>
<dbReference type="KEGG" id="lrs:PX52LOC_06451"/>
<reference evidence="3" key="1">
    <citation type="submission" date="2019-08" db="EMBL/GenBank/DDBJ databases">
        <title>Limnoglobus roseus gen. nov., sp. nov., a novel freshwater planctomycete with a giant genome from the family Gemmataceae.</title>
        <authorList>
            <person name="Kulichevskaya I.S."/>
            <person name="Naumoff D.G."/>
            <person name="Miroshnikov K."/>
            <person name="Ivanova A."/>
            <person name="Philippov D.A."/>
            <person name="Hakobyan A."/>
            <person name="Rijpstra I.C."/>
            <person name="Sinninghe Damste J.S."/>
            <person name="Liesack W."/>
            <person name="Dedysh S.N."/>
        </authorList>
    </citation>
    <scope>NUCLEOTIDE SEQUENCE [LARGE SCALE GENOMIC DNA]</scope>
    <source>
        <strain evidence="3">PX52</strain>
    </source>
</reference>
<protein>
    <submittedName>
        <fullName evidence="2">DoxX family protein</fullName>
    </submittedName>
</protein>
<keyword evidence="3" id="KW-1185">Reference proteome</keyword>
<keyword evidence="1" id="KW-0812">Transmembrane</keyword>
<dbReference type="RefSeq" id="WP_149113776.1">
    <property type="nucleotide sequence ID" value="NZ_CP042425.1"/>
</dbReference>
<dbReference type="EMBL" id="CP042425">
    <property type="protein sequence ID" value="QEL19380.1"/>
    <property type="molecule type" value="Genomic_DNA"/>
</dbReference>
<feature type="transmembrane region" description="Helical" evidence="1">
    <location>
        <begin position="72"/>
        <end position="90"/>
    </location>
</feature>
<dbReference type="OrthoDB" id="291716at2"/>
<feature type="transmembrane region" description="Helical" evidence="1">
    <location>
        <begin position="13"/>
        <end position="32"/>
    </location>
</feature>
<evidence type="ECO:0000313" key="3">
    <source>
        <dbReference type="Proteomes" id="UP000324974"/>
    </source>
</evidence>
<keyword evidence="1" id="KW-0472">Membrane</keyword>
<organism evidence="2 3">
    <name type="scientific">Limnoglobus roseus</name>
    <dbReference type="NCBI Taxonomy" id="2598579"/>
    <lineage>
        <taxon>Bacteria</taxon>
        <taxon>Pseudomonadati</taxon>
        <taxon>Planctomycetota</taxon>
        <taxon>Planctomycetia</taxon>
        <taxon>Gemmatales</taxon>
        <taxon>Gemmataceae</taxon>
        <taxon>Limnoglobus</taxon>
    </lineage>
</organism>